<evidence type="ECO:0000313" key="7">
    <source>
        <dbReference type="Proteomes" id="UP000245396"/>
    </source>
</evidence>
<organism evidence="6 7">
    <name type="scientific">Pseudaminobacter salicylatoxidans</name>
    <dbReference type="NCBI Taxonomy" id="93369"/>
    <lineage>
        <taxon>Bacteria</taxon>
        <taxon>Pseudomonadati</taxon>
        <taxon>Pseudomonadota</taxon>
        <taxon>Alphaproteobacteria</taxon>
        <taxon>Hyphomicrobiales</taxon>
        <taxon>Phyllobacteriaceae</taxon>
        <taxon>Pseudaminobacter</taxon>
    </lineage>
</organism>
<comment type="caution">
    <text evidence="6">The sequence shown here is derived from an EMBL/GenBank/DDBJ whole genome shotgun (WGS) entry which is preliminary data.</text>
</comment>
<protein>
    <submittedName>
        <fullName evidence="6">Regulatory helix-turn-helix LysR family protein</fullName>
    </submittedName>
</protein>
<evidence type="ECO:0000256" key="4">
    <source>
        <dbReference type="ARBA" id="ARBA00023163"/>
    </source>
</evidence>
<evidence type="ECO:0000313" key="6">
    <source>
        <dbReference type="EMBL" id="PWJ84565.1"/>
    </source>
</evidence>
<keyword evidence="2" id="KW-0805">Transcription regulation</keyword>
<dbReference type="Pfam" id="PF00126">
    <property type="entry name" value="HTH_1"/>
    <property type="match status" value="1"/>
</dbReference>
<keyword evidence="7" id="KW-1185">Reference proteome</keyword>
<dbReference type="Proteomes" id="UP000245396">
    <property type="component" value="Unassembled WGS sequence"/>
</dbReference>
<evidence type="ECO:0000259" key="5">
    <source>
        <dbReference type="PROSITE" id="PS50931"/>
    </source>
</evidence>
<sequence length="88" mass="9660">MAQSSGSARVKALEGDLGVLLFARHARGVRLTEAGRHFIKRVWYRENHPGIDVEITEGTAGDAVMQLRAERLAVAFGVGRPELPHRSI</sequence>
<gene>
    <name evidence="6" type="ORF">C7441_105181</name>
</gene>
<dbReference type="PANTHER" id="PTHR30126">
    <property type="entry name" value="HTH-TYPE TRANSCRIPTIONAL REGULATOR"/>
    <property type="match status" value="1"/>
</dbReference>
<dbReference type="Gene3D" id="1.10.10.10">
    <property type="entry name" value="Winged helix-like DNA-binding domain superfamily/Winged helix DNA-binding domain"/>
    <property type="match status" value="1"/>
</dbReference>
<evidence type="ECO:0000256" key="2">
    <source>
        <dbReference type="ARBA" id="ARBA00023015"/>
    </source>
</evidence>
<reference evidence="6 7" key="1">
    <citation type="submission" date="2018-05" db="EMBL/GenBank/DDBJ databases">
        <title>Genomic Encyclopedia of Type Strains, Phase IV (KMG-IV): sequencing the most valuable type-strain genomes for metagenomic binning, comparative biology and taxonomic classification.</title>
        <authorList>
            <person name="Goeker M."/>
        </authorList>
    </citation>
    <scope>NUCLEOTIDE SEQUENCE [LARGE SCALE GENOMIC DNA]</scope>
    <source>
        <strain evidence="6 7">DSM 6986</strain>
    </source>
</reference>
<dbReference type="PANTHER" id="PTHR30126:SF40">
    <property type="entry name" value="HTH-TYPE TRANSCRIPTIONAL REGULATOR GLTR"/>
    <property type="match status" value="1"/>
</dbReference>
<dbReference type="GO" id="GO:0000976">
    <property type="term" value="F:transcription cis-regulatory region binding"/>
    <property type="evidence" value="ECO:0007669"/>
    <property type="project" value="TreeGrafter"/>
</dbReference>
<dbReference type="AlphaFoldDB" id="A0A316C496"/>
<evidence type="ECO:0000256" key="1">
    <source>
        <dbReference type="ARBA" id="ARBA00009437"/>
    </source>
</evidence>
<comment type="similarity">
    <text evidence="1">Belongs to the LysR transcriptional regulatory family.</text>
</comment>
<dbReference type="InterPro" id="IPR036388">
    <property type="entry name" value="WH-like_DNA-bd_sf"/>
</dbReference>
<dbReference type="InterPro" id="IPR036390">
    <property type="entry name" value="WH_DNA-bd_sf"/>
</dbReference>
<proteinExistence type="inferred from homology"/>
<evidence type="ECO:0000256" key="3">
    <source>
        <dbReference type="ARBA" id="ARBA00023125"/>
    </source>
</evidence>
<accession>A0A316C496</accession>
<name>A0A316C496_PSESE</name>
<dbReference type="GO" id="GO:0003700">
    <property type="term" value="F:DNA-binding transcription factor activity"/>
    <property type="evidence" value="ECO:0007669"/>
    <property type="project" value="InterPro"/>
</dbReference>
<dbReference type="InterPro" id="IPR000847">
    <property type="entry name" value="LysR_HTH_N"/>
</dbReference>
<keyword evidence="3" id="KW-0238">DNA-binding</keyword>
<dbReference type="STRING" id="1192868.GCA_000304395_04429"/>
<dbReference type="PROSITE" id="PS50931">
    <property type="entry name" value="HTH_LYSR"/>
    <property type="match status" value="1"/>
</dbReference>
<dbReference type="RefSeq" id="WP_244916094.1">
    <property type="nucleotide sequence ID" value="NZ_QGGG01000005.1"/>
</dbReference>
<keyword evidence="4" id="KW-0804">Transcription</keyword>
<dbReference type="EMBL" id="QGGG01000005">
    <property type="protein sequence ID" value="PWJ84565.1"/>
    <property type="molecule type" value="Genomic_DNA"/>
</dbReference>
<feature type="domain" description="HTH lysR-type" evidence="5">
    <location>
        <begin position="1"/>
        <end position="32"/>
    </location>
</feature>
<dbReference type="SUPFAM" id="SSF46785">
    <property type="entry name" value="Winged helix' DNA-binding domain"/>
    <property type="match status" value="1"/>
</dbReference>